<dbReference type="SUPFAM" id="SSF46785">
    <property type="entry name" value="Winged helix' DNA-binding domain"/>
    <property type="match status" value="1"/>
</dbReference>
<dbReference type="InterPro" id="IPR005119">
    <property type="entry name" value="LysR_subst-bd"/>
</dbReference>
<dbReference type="Gene3D" id="1.10.10.10">
    <property type="entry name" value="Winged helix-like DNA-binding domain superfamily/Winged helix DNA-binding domain"/>
    <property type="match status" value="1"/>
</dbReference>
<dbReference type="PROSITE" id="PS50931">
    <property type="entry name" value="HTH_LYSR"/>
    <property type="match status" value="1"/>
</dbReference>
<dbReference type="Gene3D" id="3.40.190.10">
    <property type="entry name" value="Periplasmic binding protein-like II"/>
    <property type="match status" value="2"/>
</dbReference>
<dbReference type="PANTHER" id="PTHR30537:SF74">
    <property type="entry name" value="HTH-TYPE TRANSCRIPTIONAL REGULATOR TRPI"/>
    <property type="match status" value="1"/>
</dbReference>
<dbReference type="PANTHER" id="PTHR30537">
    <property type="entry name" value="HTH-TYPE TRANSCRIPTIONAL REGULATOR"/>
    <property type="match status" value="1"/>
</dbReference>
<evidence type="ECO:0000313" key="6">
    <source>
        <dbReference type="EMBL" id="MCV2869628.1"/>
    </source>
</evidence>
<dbReference type="PRINTS" id="PR00039">
    <property type="entry name" value="HTHLYSR"/>
</dbReference>
<evidence type="ECO:0000256" key="4">
    <source>
        <dbReference type="ARBA" id="ARBA00023163"/>
    </source>
</evidence>
<name>A0ABT2ZF12_9RHOB</name>
<protein>
    <submittedName>
        <fullName evidence="6">LysR family transcriptional regulator</fullName>
    </submittedName>
</protein>
<evidence type="ECO:0000256" key="2">
    <source>
        <dbReference type="ARBA" id="ARBA00023015"/>
    </source>
</evidence>
<evidence type="ECO:0000259" key="5">
    <source>
        <dbReference type="PROSITE" id="PS50931"/>
    </source>
</evidence>
<reference evidence="6 7" key="1">
    <citation type="submission" date="2022-10" db="EMBL/GenBank/DDBJ databases">
        <title>Defluviimonas sp. nov., isolated from ocean surface water.</title>
        <authorList>
            <person name="He W."/>
            <person name="Wang L."/>
            <person name="Zhang D.-F."/>
        </authorList>
    </citation>
    <scope>NUCLEOTIDE SEQUENCE [LARGE SCALE GENOMIC DNA]</scope>
    <source>
        <strain evidence="6 7">WL0002</strain>
    </source>
</reference>
<dbReference type="InterPro" id="IPR000847">
    <property type="entry name" value="LysR_HTH_N"/>
</dbReference>
<dbReference type="SUPFAM" id="SSF53850">
    <property type="entry name" value="Periplasmic binding protein-like II"/>
    <property type="match status" value="1"/>
</dbReference>
<feature type="domain" description="HTH lysR-type" evidence="5">
    <location>
        <begin position="6"/>
        <end position="63"/>
    </location>
</feature>
<dbReference type="Pfam" id="PF03466">
    <property type="entry name" value="LysR_substrate"/>
    <property type="match status" value="1"/>
</dbReference>
<evidence type="ECO:0000313" key="7">
    <source>
        <dbReference type="Proteomes" id="UP001652542"/>
    </source>
</evidence>
<evidence type="ECO:0000256" key="3">
    <source>
        <dbReference type="ARBA" id="ARBA00023125"/>
    </source>
</evidence>
<accession>A0ABT2ZF12</accession>
<comment type="similarity">
    <text evidence="1">Belongs to the LysR transcriptional regulatory family.</text>
</comment>
<dbReference type="RefSeq" id="WP_263735276.1">
    <property type="nucleotide sequence ID" value="NZ_JAOWKY010000003.1"/>
</dbReference>
<keyword evidence="3" id="KW-0238">DNA-binding</keyword>
<proteinExistence type="inferred from homology"/>
<keyword evidence="4" id="KW-0804">Transcription</keyword>
<dbReference type="InterPro" id="IPR036388">
    <property type="entry name" value="WH-like_DNA-bd_sf"/>
</dbReference>
<keyword evidence="7" id="KW-1185">Reference proteome</keyword>
<organism evidence="6 7">
    <name type="scientific">Albidovulum marisflavi</name>
    <dbReference type="NCBI Taxonomy" id="2984159"/>
    <lineage>
        <taxon>Bacteria</taxon>
        <taxon>Pseudomonadati</taxon>
        <taxon>Pseudomonadota</taxon>
        <taxon>Alphaproteobacteria</taxon>
        <taxon>Rhodobacterales</taxon>
        <taxon>Paracoccaceae</taxon>
        <taxon>Albidovulum</taxon>
    </lineage>
</organism>
<dbReference type="Proteomes" id="UP001652542">
    <property type="component" value="Unassembled WGS sequence"/>
</dbReference>
<evidence type="ECO:0000256" key="1">
    <source>
        <dbReference type="ARBA" id="ARBA00009437"/>
    </source>
</evidence>
<comment type="caution">
    <text evidence="6">The sequence shown here is derived from an EMBL/GenBank/DDBJ whole genome shotgun (WGS) entry which is preliminary data.</text>
</comment>
<sequence>MSRPPPPLNFIRSFECAARHLSFTKAAEELGYTQAAISTHIRALEKYVGRDLFVRNARSIELTEMGEAFLPTLRQGLALIDTATDAIATTSRDRSVVIACPMSLAENWLPECLAPFHADHPDVDLVINGTVWESDEDPIADLVISVHRDDAVPSGAHMLWPETLSLVCAPALAAALARPGGFSEIPKILVAGRQEYWSIFAQAMGLTSQEIDTPFKTNSSNISLELAAQGFGATVALSSLCRTYLVRGLLAEPLPHRPPSPWSYFIANRRAQRGSVAARVLDHILGYASVQPSPPGGG</sequence>
<gene>
    <name evidence="6" type="ORF">OEW28_13420</name>
</gene>
<dbReference type="InterPro" id="IPR058163">
    <property type="entry name" value="LysR-type_TF_proteobact-type"/>
</dbReference>
<dbReference type="EMBL" id="JAOWKY010000003">
    <property type="protein sequence ID" value="MCV2869628.1"/>
    <property type="molecule type" value="Genomic_DNA"/>
</dbReference>
<dbReference type="Pfam" id="PF00126">
    <property type="entry name" value="HTH_1"/>
    <property type="match status" value="1"/>
</dbReference>
<dbReference type="InterPro" id="IPR036390">
    <property type="entry name" value="WH_DNA-bd_sf"/>
</dbReference>
<keyword evidence="2" id="KW-0805">Transcription regulation</keyword>